<sequence length="323" mass="35826">MKPSTSSVNGFYSFLSHGLDDLERCFSVQPFMSVQFLQRAMALLRSLHSHLTHLVHKLHLPVGDKWLDEYMDESSRLWEASLVLKLGLSGIESYCIAAADVVASLDSLQRSPPHLARQVMRALSSSRREAAGLEEENRALVENRVRPLALQLDERVLSMESKLHGFNGFRGVLYAMRNVSSYILIIVLWGSVSYWPDPGSGDNVTAAEGMLFCGSGFMVSLATLRQKLVGEIGGMGVRPGILMHEFRQARIAMEELREKMELAGGPMGCFELDGGGGGEARERLKGWVVLLRSGTENLVGQVDDFFDEIAEGRKKLLDLCSHR</sequence>
<dbReference type="EMBL" id="JADCNL010000001">
    <property type="protein sequence ID" value="KAG0497316.1"/>
    <property type="molecule type" value="Genomic_DNA"/>
</dbReference>
<evidence type="ECO:0000256" key="1">
    <source>
        <dbReference type="SAM" id="Coils"/>
    </source>
</evidence>
<evidence type="ECO:0000313" key="2">
    <source>
        <dbReference type="EMBL" id="KAG0497316.1"/>
    </source>
</evidence>
<keyword evidence="1" id="KW-0175">Coiled coil</keyword>
<protein>
    <submittedName>
        <fullName evidence="2">Uncharacterized protein</fullName>
    </submittedName>
</protein>
<accession>A0A835RS53</accession>
<feature type="coiled-coil region" evidence="1">
    <location>
        <begin position="116"/>
        <end position="143"/>
    </location>
</feature>
<organism evidence="2 3">
    <name type="scientific">Vanilla planifolia</name>
    <name type="common">Vanilla</name>
    <dbReference type="NCBI Taxonomy" id="51239"/>
    <lineage>
        <taxon>Eukaryota</taxon>
        <taxon>Viridiplantae</taxon>
        <taxon>Streptophyta</taxon>
        <taxon>Embryophyta</taxon>
        <taxon>Tracheophyta</taxon>
        <taxon>Spermatophyta</taxon>
        <taxon>Magnoliopsida</taxon>
        <taxon>Liliopsida</taxon>
        <taxon>Asparagales</taxon>
        <taxon>Orchidaceae</taxon>
        <taxon>Vanilloideae</taxon>
        <taxon>Vanilleae</taxon>
        <taxon>Vanilla</taxon>
    </lineage>
</organism>
<evidence type="ECO:0000313" key="3">
    <source>
        <dbReference type="Proteomes" id="UP000636800"/>
    </source>
</evidence>
<proteinExistence type="predicted"/>
<comment type="caution">
    <text evidence="2">The sequence shown here is derived from an EMBL/GenBank/DDBJ whole genome shotgun (WGS) entry which is preliminary data.</text>
</comment>
<dbReference type="AlphaFoldDB" id="A0A835RS53"/>
<name>A0A835RS53_VANPL</name>
<reference evidence="2 3" key="1">
    <citation type="journal article" date="2020" name="Nat. Food">
        <title>A phased Vanilla planifolia genome enables genetic improvement of flavour and production.</title>
        <authorList>
            <person name="Hasing T."/>
            <person name="Tang H."/>
            <person name="Brym M."/>
            <person name="Khazi F."/>
            <person name="Huang T."/>
            <person name="Chambers A.H."/>
        </authorList>
    </citation>
    <scope>NUCLEOTIDE SEQUENCE [LARGE SCALE GENOMIC DNA]</scope>
    <source>
        <tissue evidence="2">Leaf</tissue>
    </source>
</reference>
<dbReference type="OrthoDB" id="1680445at2759"/>
<keyword evidence="3" id="KW-1185">Reference proteome</keyword>
<gene>
    <name evidence="2" type="ORF">HPP92_002007</name>
</gene>
<dbReference type="Proteomes" id="UP000636800">
    <property type="component" value="Chromosome 1"/>
</dbReference>
<dbReference type="PANTHER" id="PTHR31509">
    <property type="entry name" value="BPS1-LIKE PROTEIN"/>
    <property type="match status" value="1"/>
</dbReference>